<keyword evidence="2" id="KW-0812">Transmembrane</keyword>
<evidence type="ECO:0000259" key="3">
    <source>
        <dbReference type="Pfam" id="PF06808"/>
    </source>
</evidence>
<protein>
    <recommendedName>
        <fullName evidence="3">TRAP C4-dicarboxylate transport system permease DctM subunit domain-containing protein</fullName>
    </recommendedName>
</protein>
<dbReference type="InterPro" id="IPR010656">
    <property type="entry name" value="DctM"/>
</dbReference>
<dbReference type="PANTHER" id="PTHR43849:SF2">
    <property type="entry name" value="BLL3936 PROTEIN"/>
    <property type="match status" value="1"/>
</dbReference>
<sequence length="59" mass="6241">MLASRPLVPPVMGAAAFVIAETTGIPYSEIIIGAALIAVLYFAGNLRNLHVHLEGAHSW</sequence>
<keyword evidence="2" id="KW-1133">Transmembrane helix</keyword>
<comment type="subcellular location">
    <subcellularLocation>
        <location evidence="1">Cell inner membrane</location>
        <topology evidence="1">Multi-pass membrane protein</topology>
    </subcellularLocation>
</comment>
<evidence type="ECO:0000256" key="2">
    <source>
        <dbReference type="SAM" id="Phobius"/>
    </source>
</evidence>
<keyword evidence="5" id="KW-1185">Reference proteome</keyword>
<keyword evidence="1" id="KW-0997">Cell inner membrane</keyword>
<gene>
    <name evidence="4" type="ORF">DPM13_08835</name>
</gene>
<feature type="transmembrane region" description="Helical" evidence="2">
    <location>
        <begin position="25"/>
        <end position="43"/>
    </location>
</feature>
<keyword evidence="2" id="KW-0472">Membrane</keyword>
<keyword evidence="1" id="KW-1003">Cell membrane</keyword>
<reference evidence="4 5" key="1">
    <citation type="submission" date="2018-06" db="EMBL/GenBank/DDBJ databases">
        <title>Complete genome sequence of Paracoccus mutanolyticus strain RSP-02 isolated from cellulosic waste.</title>
        <authorList>
            <person name="Amrutha R.N."/>
            <person name="Shrivastav A."/>
            <person name="Buddana S.K."/>
            <person name="Deshpande U."/>
            <person name="Prakasham R.S."/>
        </authorList>
    </citation>
    <scope>NUCLEOTIDE SEQUENCE [LARGE SCALE GENOMIC DNA]</scope>
    <source>
        <strain evidence="4 5">RSP-02</strain>
    </source>
</reference>
<feature type="domain" description="TRAP C4-dicarboxylate transport system permease DctM subunit" evidence="3">
    <location>
        <begin position="6"/>
        <end position="46"/>
    </location>
</feature>
<dbReference type="Pfam" id="PF06808">
    <property type="entry name" value="DctM"/>
    <property type="match status" value="1"/>
</dbReference>
<accession>A0ABN5M8Q7</accession>
<name>A0ABN5M8Q7_9RHOB</name>
<evidence type="ECO:0000313" key="4">
    <source>
        <dbReference type="EMBL" id="AWX93205.1"/>
    </source>
</evidence>
<evidence type="ECO:0000256" key="1">
    <source>
        <dbReference type="RuleBase" id="RU369079"/>
    </source>
</evidence>
<keyword evidence="1" id="KW-0813">Transport</keyword>
<evidence type="ECO:0000313" key="5">
    <source>
        <dbReference type="Proteomes" id="UP000249922"/>
    </source>
</evidence>
<dbReference type="Proteomes" id="UP000249922">
    <property type="component" value="Chromosome"/>
</dbReference>
<dbReference type="PANTHER" id="PTHR43849">
    <property type="entry name" value="BLL3936 PROTEIN"/>
    <property type="match status" value="1"/>
</dbReference>
<organism evidence="4 5">
    <name type="scientific">Paracoccus mutanolyticus</name>
    <dbReference type="NCBI Taxonomy" id="1499308"/>
    <lineage>
        <taxon>Bacteria</taxon>
        <taxon>Pseudomonadati</taxon>
        <taxon>Pseudomonadota</taxon>
        <taxon>Alphaproteobacteria</taxon>
        <taxon>Rhodobacterales</taxon>
        <taxon>Paracoccaceae</taxon>
        <taxon>Paracoccus</taxon>
    </lineage>
</organism>
<dbReference type="RefSeq" id="WP_112887853.1">
    <property type="nucleotide sequence ID" value="NZ_CP030239.1"/>
</dbReference>
<dbReference type="EMBL" id="CP030239">
    <property type="protein sequence ID" value="AWX93205.1"/>
    <property type="molecule type" value="Genomic_DNA"/>
</dbReference>
<proteinExistence type="predicted"/>
<comment type="function">
    <text evidence="1">Part of the tripartite ATP-independent periplasmic (TRAP) transport system.</text>
</comment>